<keyword evidence="2" id="KW-0596">Phosphopantetheine</keyword>
<dbReference type="InterPro" id="IPR001227">
    <property type="entry name" value="Ac_transferase_dom_sf"/>
</dbReference>
<keyword evidence="6" id="KW-0443">Lipid metabolism</keyword>
<dbReference type="GO" id="GO:0005886">
    <property type="term" value="C:plasma membrane"/>
    <property type="evidence" value="ECO:0007669"/>
    <property type="project" value="TreeGrafter"/>
</dbReference>
<dbReference type="PROSITE" id="PS50075">
    <property type="entry name" value="CARRIER"/>
    <property type="match status" value="1"/>
</dbReference>
<dbReference type="InterPro" id="IPR016036">
    <property type="entry name" value="Malonyl_transacylase_ACP-bd"/>
</dbReference>
<dbReference type="PROSITE" id="PS52004">
    <property type="entry name" value="KS3_2"/>
    <property type="match status" value="1"/>
</dbReference>
<evidence type="ECO:0000256" key="7">
    <source>
        <dbReference type="ARBA" id="ARBA00023268"/>
    </source>
</evidence>
<dbReference type="SUPFAM" id="SSF53901">
    <property type="entry name" value="Thiolase-like"/>
    <property type="match status" value="1"/>
</dbReference>
<dbReference type="GO" id="GO:0006633">
    <property type="term" value="P:fatty acid biosynthetic process"/>
    <property type="evidence" value="ECO:0007669"/>
    <property type="project" value="InterPro"/>
</dbReference>
<dbReference type="SMART" id="SM00825">
    <property type="entry name" value="PKS_KS"/>
    <property type="match status" value="1"/>
</dbReference>
<dbReference type="Pfam" id="PF16197">
    <property type="entry name" value="KAsynt_C_assoc"/>
    <property type="match status" value="1"/>
</dbReference>
<sequence length="1489" mass="158074">MTSGTRDSTSDSPQDSLPDNAIAVIGMAGRFPGAQSVSEFWRNLRGGVESIVDLSESELLAAGVTEQTLANRSYVRRAALMSGIEEFDADFFGFTPQAAKALDPQHRLFLQTVFHAFEDAGYDPKGLEATVGVFGTSSTSGYLLHNLMSNYDPMMVIGQGASFDMVSLSLSNDKDHLATRVAHSYDLRGPALSVATACSSSLVAVHLACQSILNGECDIALAGGSSLRIPNRVGYWYAQGSMVTPTGQCRPFDVRADGTVFGSGVGVLVLKALEDAVADGDRIHAVIRGSALNNDGATKMTYAAPNALGQAEVIAEAHAIAGVDASTITYVETHGTGTPLGDPIEVEGLRQAFELAEDERSAPCYLGSVKSNIGHLETAAGIAGLIKAILCLEHKAIPATLHYTSPNPELHLDRGPFRVRAQDGPWESDGIRRAGVSSFGVGGTNAHIILEEAPVAPARAQTSSPARPSVLVLSARTQEALEDSRATLARELGENAEISLPDVAYTLGRRRKEPIRLAAVVRDQANAATVLSAAETDGATDNVFIGRGHPDWDSSATDRIAFLFPGQGAQHIGMARGLHDNEPVFARYFDECATAFSDEMGFDLRAEIFDGVGRNLEHTDRAQPALFTVEYALARLIQSYGVEPAIMAGHSIGEYPAATLAGVFDLDTAVKVVATRAKLMHAAPRGVMIAVPLSPDAVAEYLTPDVDIATINDPGSCVVAGTDEAIRAFQAGLAEKGVAARRVRTAHAFHSRLMDPVVAEFTAFLSGLTLREPQIPLLSNVTGTTMSASEATNPSTWARQIRATVRFADELDALLAAPDRVLVEVGPGGTLTSSAGRHPRWSERHRAVRLMRHQAQNRSDDDTFHLALGQLWAADVDVDWTQGDQDAADARTLVTLPGYPFARQRHWVEYNASSAWVANGSGAAGVSATGAQAGSAAGGAGGGSSVEASLQRIWAQCLGVNEIDRHANFFEIGGDSLVAISVAMTAGHAGLDLTPQDLYENQTVASLAKVLTARYAEGGLARQSVDDSTSPPVPPNVAYFLEHGLRDVGRWRIPVILGLRSDVGEDDVRAVLTAVTDAHDVLRVRLVERSGIWDQIIAEPGEFTELASRELPSGVAAGSPQEREAVLAFLDEQVREHQVVVPLTATLIRSGSGGPSYLALSLHGIAGDVSGDSASRDVLLTDLFTAFNQRMAGEEIVLAPVTASWREWSQRCAGLAGHPAVLDSRDYWLQTAHRSTLRVAGGEPADRPGAADLERLSTMLSAAETGEFDDARRRLRLSAEEILLAALGRAVAVTVGEGAVAVDLGGRGRSVLKPDVDLARTVGSFAALHPVVLTASGQTASAALAEVRQTLDAVPHYGIGYGLLRYLYAPTARLLGDGRPADILFSHVGTIPDAPADQPDDAPVRFDPDTAMPIRDALPGLGHALEVRIYRTGGELHLDWWYDIRRLGPTDVESFSRQYSAAVLDISREALAEEDTDAAGDELALVDLS</sequence>
<evidence type="ECO:0000256" key="4">
    <source>
        <dbReference type="ARBA" id="ARBA00022679"/>
    </source>
</evidence>
<dbReference type="Pfam" id="PF00109">
    <property type="entry name" value="ketoacyl-synt"/>
    <property type="match status" value="1"/>
</dbReference>
<dbReference type="InterPro" id="IPR014030">
    <property type="entry name" value="Ketoacyl_synth_N"/>
</dbReference>
<dbReference type="Gene3D" id="3.30.559.10">
    <property type="entry name" value="Chloramphenicol acetyltransferase-like domain"/>
    <property type="match status" value="1"/>
</dbReference>
<dbReference type="InterPro" id="IPR020841">
    <property type="entry name" value="PKS_Beta-ketoAc_synthase_dom"/>
</dbReference>
<dbReference type="HOGENOM" id="CLU_000022_16_14_11"/>
<dbReference type="InterPro" id="IPR009081">
    <property type="entry name" value="PP-bd_ACP"/>
</dbReference>
<dbReference type="SMART" id="SM00827">
    <property type="entry name" value="PKS_AT"/>
    <property type="match status" value="1"/>
</dbReference>
<dbReference type="Gene3D" id="3.40.366.10">
    <property type="entry name" value="Malonyl-Coenzyme A Acyl Carrier Protein, domain 2"/>
    <property type="match status" value="1"/>
</dbReference>
<dbReference type="InterPro" id="IPR014031">
    <property type="entry name" value="Ketoacyl_synth_C"/>
</dbReference>
<dbReference type="PANTHER" id="PTHR43775">
    <property type="entry name" value="FATTY ACID SYNTHASE"/>
    <property type="match status" value="1"/>
</dbReference>
<dbReference type="PROSITE" id="PS00606">
    <property type="entry name" value="KS3_1"/>
    <property type="match status" value="1"/>
</dbReference>
<dbReference type="Gene3D" id="3.30.70.3290">
    <property type="match status" value="1"/>
</dbReference>
<dbReference type="SMART" id="SM00823">
    <property type="entry name" value="PKS_PP"/>
    <property type="match status" value="1"/>
</dbReference>
<evidence type="ECO:0000313" key="10">
    <source>
        <dbReference type="EMBL" id="ABP45866.1"/>
    </source>
</evidence>
<dbReference type="STRING" id="350054.Mflv_3390"/>
<dbReference type="SUPFAM" id="SSF52151">
    <property type="entry name" value="FabD/lysophospholipase-like"/>
    <property type="match status" value="1"/>
</dbReference>
<dbReference type="Pfam" id="PF02801">
    <property type="entry name" value="Ketoacyl-synt_C"/>
    <property type="match status" value="1"/>
</dbReference>
<gene>
    <name evidence="10" type="ordered locus">Mflv_3390</name>
</gene>
<dbReference type="eggNOG" id="COG3321">
    <property type="taxonomic scope" value="Bacteria"/>
</dbReference>
<name>A4TAA3_MYCGI</name>
<evidence type="ECO:0000259" key="9">
    <source>
        <dbReference type="PROSITE" id="PS52004"/>
    </source>
</evidence>
<comment type="cofactor">
    <cofactor evidence="1">
        <name>pantetheine 4'-phosphate</name>
        <dbReference type="ChEBI" id="CHEBI:47942"/>
    </cofactor>
</comment>
<reference evidence="10" key="1">
    <citation type="submission" date="2007-04" db="EMBL/GenBank/DDBJ databases">
        <authorList>
            <consortium name="US DOE Joint Genome Institute"/>
            <person name="Copeland A."/>
            <person name="Lucas S."/>
            <person name="Lapidus A."/>
            <person name="Barry K."/>
            <person name="Detter J.C."/>
            <person name="Glavina del Rio T."/>
            <person name="Hammon N."/>
            <person name="Israni S."/>
            <person name="Dalin E."/>
            <person name="Tice H."/>
            <person name="Pitluck S."/>
            <person name="Chain P."/>
            <person name="Malfatti S."/>
            <person name="Shin M."/>
            <person name="Vergez L."/>
            <person name="Schmutz J."/>
            <person name="Larimer F."/>
            <person name="Land M."/>
            <person name="Hauser L."/>
            <person name="Kyrpides N."/>
            <person name="Mikhailova N."/>
            <person name="Miller C."/>
            <person name="Richardson P."/>
        </authorList>
    </citation>
    <scope>NUCLEOTIDE SEQUENCE</scope>
    <source>
        <strain evidence="10">PYR-GCK</strain>
    </source>
</reference>
<dbReference type="InterPro" id="IPR001242">
    <property type="entry name" value="Condensation_dom"/>
</dbReference>
<dbReference type="Gene3D" id="3.40.47.10">
    <property type="match status" value="1"/>
</dbReference>
<accession>A4TAA3</accession>
<dbReference type="GO" id="GO:0031177">
    <property type="term" value="F:phosphopantetheine binding"/>
    <property type="evidence" value="ECO:0007669"/>
    <property type="project" value="InterPro"/>
</dbReference>
<dbReference type="SUPFAM" id="SSF55048">
    <property type="entry name" value="Probable ACP-binding domain of malonyl-CoA ACP transacylase"/>
    <property type="match status" value="1"/>
</dbReference>
<dbReference type="InterPro" id="IPR016035">
    <property type="entry name" value="Acyl_Trfase/lysoPLipase"/>
</dbReference>
<protein>
    <submittedName>
        <fullName evidence="10">Beta-ketoacyl synthase</fullName>
    </submittedName>
</protein>
<dbReference type="InterPro" id="IPR016039">
    <property type="entry name" value="Thiolase-like"/>
</dbReference>
<dbReference type="InterPro" id="IPR020806">
    <property type="entry name" value="PKS_PP-bd"/>
</dbReference>
<dbReference type="Pfam" id="PF00550">
    <property type="entry name" value="PP-binding"/>
    <property type="match status" value="1"/>
</dbReference>
<dbReference type="KEGG" id="mgi:Mflv_3390"/>
<dbReference type="GO" id="GO:0071770">
    <property type="term" value="P:DIM/DIP cell wall layer assembly"/>
    <property type="evidence" value="ECO:0007669"/>
    <property type="project" value="TreeGrafter"/>
</dbReference>
<dbReference type="InterPro" id="IPR036736">
    <property type="entry name" value="ACP-like_sf"/>
</dbReference>
<organism evidence="10">
    <name type="scientific">Mycolicibacterium gilvum (strain PYR-GCK)</name>
    <name type="common">Mycobacterium gilvum (strain PYR-GCK)</name>
    <dbReference type="NCBI Taxonomy" id="350054"/>
    <lineage>
        <taxon>Bacteria</taxon>
        <taxon>Bacillati</taxon>
        <taxon>Actinomycetota</taxon>
        <taxon>Actinomycetes</taxon>
        <taxon>Mycobacteriales</taxon>
        <taxon>Mycobacteriaceae</taxon>
        <taxon>Mycolicibacterium</taxon>
    </lineage>
</organism>
<dbReference type="GO" id="GO:0004315">
    <property type="term" value="F:3-oxoacyl-[acyl-carrier-protein] synthase activity"/>
    <property type="evidence" value="ECO:0007669"/>
    <property type="project" value="InterPro"/>
</dbReference>
<dbReference type="CDD" id="cd00833">
    <property type="entry name" value="PKS"/>
    <property type="match status" value="1"/>
</dbReference>
<dbReference type="FunFam" id="3.40.47.10:FF:000042">
    <property type="entry name" value="Polyketide synthase Pks13"/>
    <property type="match status" value="1"/>
</dbReference>
<dbReference type="Gene3D" id="3.30.559.30">
    <property type="entry name" value="Nonribosomal peptide synthetase, condensation domain"/>
    <property type="match status" value="1"/>
</dbReference>
<proteinExistence type="predicted"/>
<evidence type="ECO:0000256" key="5">
    <source>
        <dbReference type="ARBA" id="ARBA00022832"/>
    </source>
</evidence>
<dbReference type="PANTHER" id="PTHR43775:SF37">
    <property type="entry name" value="SI:DKEY-61P9.11"/>
    <property type="match status" value="1"/>
</dbReference>
<evidence type="ECO:0000256" key="2">
    <source>
        <dbReference type="ARBA" id="ARBA00022450"/>
    </source>
</evidence>
<dbReference type="InterPro" id="IPR050091">
    <property type="entry name" value="PKS_NRPS_Biosynth_Enz"/>
</dbReference>
<dbReference type="SUPFAM" id="SSF52777">
    <property type="entry name" value="CoA-dependent acyltransferases"/>
    <property type="match status" value="2"/>
</dbReference>
<dbReference type="GO" id="GO:0005737">
    <property type="term" value="C:cytoplasm"/>
    <property type="evidence" value="ECO:0007669"/>
    <property type="project" value="TreeGrafter"/>
</dbReference>
<dbReference type="SUPFAM" id="SSF47336">
    <property type="entry name" value="ACP-like"/>
    <property type="match status" value="1"/>
</dbReference>
<dbReference type="Pfam" id="PF00668">
    <property type="entry name" value="Condensation"/>
    <property type="match status" value="1"/>
</dbReference>
<feature type="domain" description="Ketosynthase family 3 (KS3)" evidence="9">
    <location>
        <begin position="19"/>
        <end position="452"/>
    </location>
</feature>
<dbReference type="InterPro" id="IPR023213">
    <property type="entry name" value="CAT-like_dom_sf"/>
</dbReference>
<dbReference type="Pfam" id="PF00698">
    <property type="entry name" value="Acyl_transf_1"/>
    <property type="match status" value="1"/>
</dbReference>
<keyword evidence="5" id="KW-0276">Fatty acid metabolism</keyword>
<evidence type="ECO:0000256" key="6">
    <source>
        <dbReference type="ARBA" id="ARBA00023098"/>
    </source>
</evidence>
<dbReference type="eggNOG" id="COG1020">
    <property type="taxonomic scope" value="Bacteria"/>
</dbReference>
<keyword evidence="4" id="KW-0808">Transferase</keyword>
<evidence type="ECO:0000256" key="1">
    <source>
        <dbReference type="ARBA" id="ARBA00001957"/>
    </source>
</evidence>
<dbReference type="InterPro" id="IPR014043">
    <property type="entry name" value="Acyl_transferase_dom"/>
</dbReference>
<evidence type="ECO:0000259" key="8">
    <source>
        <dbReference type="PROSITE" id="PS50075"/>
    </source>
</evidence>
<dbReference type="InterPro" id="IPR032821">
    <property type="entry name" value="PKS_assoc"/>
</dbReference>
<evidence type="ECO:0000256" key="3">
    <source>
        <dbReference type="ARBA" id="ARBA00022553"/>
    </source>
</evidence>
<reference evidence="10" key="2">
    <citation type="journal article" date="2013" name="PLoS ONE">
        <title>A Gene Expression Study of the Activities of Aromatic Ring-Cleavage Dioxygenases in Mycobacterium gilvum PYR-GCK to Changes in Salinity and pH during Pyrene Degradation.</title>
        <authorList>
            <person name="Badejo A.C."/>
            <person name="Badejo A.O."/>
            <person name="Shin K.H."/>
            <person name="Chai Y.G."/>
        </authorList>
    </citation>
    <scope>NUCLEOTIDE SEQUENCE [LARGE SCALE GENOMIC DNA]</scope>
    <source>
        <strain evidence="10">PYR-GCK</strain>
    </source>
</reference>
<dbReference type="OrthoDB" id="9778690at2"/>
<dbReference type="EMBL" id="CP000656">
    <property type="protein sequence ID" value="ABP45866.1"/>
    <property type="molecule type" value="Genomic_DNA"/>
</dbReference>
<keyword evidence="3" id="KW-0597">Phosphoprotein</keyword>
<dbReference type="Gene3D" id="1.10.1200.10">
    <property type="entry name" value="ACP-like"/>
    <property type="match status" value="1"/>
</dbReference>
<keyword evidence="7" id="KW-0511">Multifunctional enzyme</keyword>
<dbReference type="InterPro" id="IPR018201">
    <property type="entry name" value="Ketoacyl_synth_AS"/>
</dbReference>
<feature type="domain" description="Carrier" evidence="8">
    <location>
        <begin position="941"/>
        <end position="1015"/>
    </location>
</feature>
<dbReference type="GO" id="GO:0004312">
    <property type="term" value="F:fatty acid synthase activity"/>
    <property type="evidence" value="ECO:0007669"/>
    <property type="project" value="TreeGrafter"/>
</dbReference>